<keyword evidence="3" id="KW-1185">Reference proteome</keyword>
<dbReference type="RefSeq" id="WP_342695487.1">
    <property type="nucleotide sequence ID" value="NZ_JBCGDO010000006.1"/>
</dbReference>
<name>A0ABU9N3H0_9FLAO</name>
<evidence type="ECO:0000313" key="3">
    <source>
        <dbReference type="Proteomes" id="UP001460072"/>
    </source>
</evidence>
<accession>A0ABU9N3H0</accession>
<feature type="chain" id="PRO_5045609962" evidence="1">
    <location>
        <begin position="21"/>
        <end position="87"/>
    </location>
</feature>
<proteinExistence type="predicted"/>
<dbReference type="Proteomes" id="UP001460072">
    <property type="component" value="Unassembled WGS sequence"/>
</dbReference>
<dbReference type="EMBL" id="JBCGDO010000006">
    <property type="protein sequence ID" value="MEM0542266.1"/>
    <property type="molecule type" value="Genomic_DNA"/>
</dbReference>
<evidence type="ECO:0000256" key="1">
    <source>
        <dbReference type="SAM" id="SignalP"/>
    </source>
</evidence>
<keyword evidence="1" id="KW-0732">Signal</keyword>
<evidence type="ECO:0000313" key="2">
    <source>
        <dbReference type="EMBL" id="MEM0542266.1"/>
    </source>
</evidence>
<comment type="caution">
    <text evidence="2">The sequence shown here is derived from an EMBL/GenBank/DDBJ whole genome shotgun (WGS) entry which is preliminary data.</text>
</comment>
<protein>
    <submittedName>
        <fullName evidence="2">Uncharacterized protein</fullName>
    </submittedName>
</protein>
<organism evidence="2 3">
    <name type="scientific">Flavobacterium aureirubrum</name>
    <dbReference type="NCBI Taxonomy" id="3133147"/>
    <lineage>
        <taxon>Bacteria</taxon>
        <taxon>Pseudomonadati</taxon>
        <taxon>Bacteroidota</taxon>
        <taxon>Flavobacteriia</taxon>
        <taxon>Flavobacteriales</taxon>
        <taxon>Flavobacteriaceae</taxon>
        <taxon>Flavobacterium</taxon>
    </lineage>
</organism>
<reference evidence="2 3" key="1">
    <citation type="submission" date="2024-03" db="EMBL/GenBank/DDBJ databases">
        <title>Two novel species of the genus Flavobacterium exhibiting potentially degradation of complex polysaccharides.</title>
        <authorList>
            <person name="Lian X."/>
        </authorList>
    </citation>
    <scope>NUCLEOTIDE SEQUENCE [LARGE SCALE GENOMIC DNA]</scope>
    <source>
        <strain evidence="3">j3</strain>
    </source>
</reference>
<feature type="signal peptide" evidence="1">
    <location>
        <begin position="1"/>
        <end position="20"/>
    </location>
</feature>
<sequence>MKKLLFSAVALVAFSSVSMGNTIEIKELVAKDKETEIVAARIFNDPCLGSFLNTYAANVQEYGSEVAGQIAIGAWNACRKALSLDGN</sequence>
<gene>
    <name evidence="2" type="ORF">WFZ85_06535</name>
</gene>